<sequence>MSQEITEGTVKDLDKDQDDSSEVIGLFDLPWEDIIFRYIMPCLPLPTQFKLRIVSKDCKELVGAYFRSCKTCNICSVVGQITAKSFVILTEDNTSFTSLVLRNAQNWLTDGLLLPVLEHNSKLQKIDLTHCSSISNTCLHTISIKCSQLTTLSLRECHWVSEAGITVVLMNCPNLKQLDLTGCWLLNDDTVMLIAQVCKNLKFLSIAKIYGVTDFALNVLAKTALSLQHLNVQGCWRLTNSSIIILGEYAKCLEALQVRDCRDITEASLARLRTRGIKIDVRPPPEARNLNILHNTLGLRHRLNVQI</sequence>
<evidence type="ECO:0000313" key="2">
    <source>
        <dbReference type="EMBL" id="CAC5373307.1"/>
    </source>
</evidence>
<dbReference type="PANTHER" id="PTHR13318:SF261">
    <property type="entry name" value="F-BOX DOMAIN-CONTAINING PROTEIN"/>
    <property type="match status" value="1"/>
</dbReference>
<dbReference type="GO" id="GO:0019005">
    <property type="term" value="C:SCF ubiquitin ligase complex"/>
    <property type="evidence" value="ECO:0007669"/>
    <property type="project" value="TreeGrafter"/>
</dbReference>
<dbReference type="EMBL" id="CACVKT020001887">
    <property type="protein sequence ID" value="CAC5373307.1"/>
    <property type="molecule type" value="Genomic_DNA"/>
</dbReference>
<gene>
    <name evidence="2" type="ORF">MCOR_11124</name>
</gene>
<reference evidence="2 3" key="1">
    <citation type="submission" date="2020-06" db="EMBL/GenBank/DDBJ databases">
        <authorList>
            <person name="Li R."/>
            <person name="Bekaert M."/>
        </authorList>
    </citation>
    <scope>NUCLEOTIDE SEQUENCE [LARGE SCALE GENOMIC DNA]</scope>
    <source>
        <strain evidence="3">wild</strain>
    </source>
</reference>
<keyword evidence="3" id="KW-1185">Reference proteome</keyword>
<evidence type="ECO:0000313" key="3">
    <source>
        <dbReference type="Proteomes" id="UP000507470"/>
    </source>
</evidence>
<feature type="domain" description="F-box/LRR-repeat protein 15-like leucin rich repeat" evidence="1">
    <location>
        <begin position="80"/>
        <end position="246"/>
    </location>
</feature>
<dbReference type="Pfam" id="PF25372">
    <property type="entry name" value="DUF7885"/>
    <property type="match status" value="1"/>
</dbReference>
<dbReference type="GO" id="GO:0031146">
    <property type="term" value="P:SCF-dependent proteasomal ubiquitin-dependent protein catabolic process"/>
    <property type="evidence" value="ECO:0007669"/>
    <property type="project" value="TreeGrafter"/>
</dbReference>
<dbReference type="SMART" id="SM00367">
    <property type="entry name" value="LRR_CC"/>
    <property type="match status" value="6"/>
</dbReference>
<dbReference type="SUPFAM" id="SSF52047">
    <property type="entry name" value="RNI-like"/>
    <property type="match status" value="1"/>
</dbReference>
<name>A0A6J8AX76_MYTCO</name>
<organism evidence="2 3">
    <name type="scientific">Mytilus coruscus</name>
    <name type="common">Sea mussel</name>
    <dbReference type="NCBI Taxonomy" id="42192"/>
    <lineage>
        <taxon>Eukaryota</taxon>
        <taxon>Metazoa</taxon>
        <taxon>Spiralia</taxon>
        <taxon>Lophotrochozoa</taxon>
        <taxon>Mollusca</taxon>
        <taxon>Bivalvia</taxon>
        <taxon>Autobranchia</taxon>
        <taxon>Pteriomorphia</taxon>
        <taxon>Mytilida</taxon>
        <taxon>Mytiloidea</taxon>
        <taxon>Mytilidae</taxon>
        <taxon>Mytilinae</taxon>
        <taxon>Mytilus</taxon>
    </lineage>
</organism>
<dbReference type="CDD" id="cd22126">
    <property type="entry name" value="F-box_FBXL15"/>
    <property type="match status" value="1"/>
</dbReference>
<accession>A0A6J8AX76</accession>
<dbReference type="Gene3D" id="3.80.10.10">
    <property type="entry name" value="Ribonuclease Inhibitor"/>
    <property type="match status" value="1"/>
</dbReference>
<evidence type="ECO:0000259" key="1">
    <source>
        <dbReference type="Pfam" id="PF25372"/>
    </source>
</evidence>
<dbReference type="AlphaFoldDB" id="A0A6J8AX76"/>
<dbReference type="PANTHER" id="PTHR13318">
    <property type="entry name" value="PARTNER OF PAIRED, ISOFORM B-RELATED"/>
    <property type="match status" value="1"/>
</dbReference>
<dbReference type="InterPro" id="IPR057207">
    <property type="entry name" value="FBXL15_LRR"/>
</dbReference>
<proteinExistence type="predicted"/>
<dbReference type="InterPro" id="IPR006553">
    <property type="entry name" value="Leu-rich_rpt_Cys-con_subtyp"/>
</dbReference>
<dbReference type="OrthoDB" id="10257471at2759"/>
<dbReference type="InterPro" id="IPR032675">
    <property type="entry name" value="LRR_dom_sf"/>
</dbReference>
<protein>
    <submittedName>
        <fullName evidence="2">FBXL15</fullName>
    </submittedName>
</protein>
<dbReference type="Proteomes" id="UP000507470">
    <property type="component" value="Unassembled WGS sequence"/>
</dbReference>